<dbReference type="GO" id="GO:0009103">
    <property type="term" value="P:lipopolysaccharide biosynthetic process"/>
    <property type="evidence" value="ECO:0007669"/>
    <property type="project" value="TreeGrafter"/>
</dbReference>
<accession>A0A2T2WLL2</accession>
<reference evidence="3 4" key="1">
    <citation type="journal article" date="2014" name="BMC Genomics">
        <title>Comparison of environmental and isolate Sulfobacillus genomes reveals diverse carbon, sulfur, nitrogen, and hydrogen metabolisms.</title>
        <authorList>
            <person name="Justice N.B."/>
            <person name="Norman A."/>
            <person name="Brown C.T."/>
            <person name="Singh A."/>
            <person name="Thomas B.C."/>
            <person name="Banfield J.F."/>
        </authorList>
    </citation>
    <scope>NUCLEOTIDE SEQUENCE [LARGE SCALE GENOMIC DNA]</scope>
    <source>
        <strain evidence="3">AMDSBA3</strain>
    </source>
</reference>
<dbReference type="Proteomes" id="UP000241848">
    <property type="component" value="Unassembled WGS sequence"/>
</dbReference>
<sequence length="430" mass="48467">MFTLNPSNAEFVVVAFEGPDPYAQAGGLGVRMAGLTRALAHRGFRVHFFFIGDPNLPGVESDGPLTLYRWGQWISRYHQEGVYAAEIEKKVDLDSSLPYFIRDQIARPAIAAGKQLVILTEEWQTSEAAIILSDILHEAGLRDRTVIFWNANHKMGWHRINFARLGYIASITTVSQFMRHLLQQYGVNPIVIPNGIDGAWFDDIRRTDTVKLRQLYSRPLLVKVGRFDPDKRWIMAIEALAQLKRQGLGARLIMRGGMEPHGGEVFHRARQLGLEVAELYMSGFPTKDEVLARLEHEHFVADIIHLRLFVPRDLLALLYRAADAVLVNSGFEPFGLVGLEVMASGGVAITGGTGEDYARAFVNCLVVDDDNPRHLADLVRYAMNNPEVRSRLTRAGRATARTYHWDRVLDELLAQITLAFQRQHPEGENY</sequence>
<evidence type="ECO:0000313" key="4">
    <source>
        <dbReference type="Proteomes" id="UP000241848"/>
    </source>
</evidence>
<dbReference type="Gene3D" id="3.40.50.2000">
    <property type="entry name" value="Glycogen Phosphorylase B"/>
    <property type="match status" value="2"/>
</dbReference>
<evidence type="ECO:0000313" key="3">
    <source>
        <dbReference type="EMBL" id="PSR23113.1"/>
    </source>
</evidence>
<dbReference type="PANTHER" id="PTHR46401">
    <property type="entry name" value="GLYCOSYLTRANSFERASE WBBK-RELATED"/>
    <property type="match status" value="1"/>
</dbReference>
<dbReference type="SUPFAM" id="SSF53756">
    <property type="entry name" value="UDP-Glycosyltransferase/glycogen phosphorylase"/>
    <property type="match status" value="1"/>
</dbReference>
<proteinExistence type="predicted"/>
<name>A0A2T2WLL2_9FIRM</name>
<protein>
    <submittedName>
        <fullName evidence="3">Glycosyl transferase family 1</fullName>
    </submittedName>
</protein>
<evidence type="ECO:0000256" key="1">
    <source>
        <dbReference type="ARBA" id="ARBA00022679"/>
    </source>
</evidence>
<dbReference type="Pfam" id="PF00534">
    <property type="entry name" value="Glycos_transf_1"/>
    <property type="match status" value="1"/>
</dbReference>
<dbReference type="EMBL" id="PXYV01000008">
    <property type="protein sequence ID" value="PSR23113.1"/>
    <property type="molecule type" value="Genomic_DNA"/>
</dbReference>
<dbReference type="GO" id="GO:0016757">
    <property type="term" value="F:glycosyltransferase activity"/>
    <property type="evidence" value="ECO:0007669"/>
    <property type="project" value="InterPro"/>
</dbReference>
<feature type="domain" description="Glycosyl transferase family 1" evidence="2">
    <location>
        <begin position="218"/>
        <end position="398"/>
    </location>
</feature>
<dbReference type="InterPro" id="IPR001296">
    <property type="entry name" value="Glyco_trans_1"/>
</dbReference>
<gene>
    <name evidence="3" type="ORF">C7B45_04015</name>
</gene>
<keyword evidence="1 3" id="KW-0808">Transferase</keyword>
<evidence type="ECO:0000259" key="2">
    <source>
        <dbReference type="Pfam" id="PF00534"/>
    </source>
</evidence>
<organism evidence="3 4">
    <name type="scientific">Sulfobacillus acidophilus</name>
    <dbReference type="NCBI Taxonomy" id="53633"/>
    <lineage>
        <taxon>Bacteria</taxon>
        <taxon>Bacillati</taxon>
        <taxon>Bacillota</taxon>
        <taxon>Clostridia</taxon>
        <taxon>Eubacteriales</taxon>
        <taxon>Clostridiales Family XVII. Incertae Sedis</taxon>
        <taxon>Sulfobacillus</taxon>
    </lineage>
</organism>
<dbReference type="CDD" id="cd03801">
    <property type="entry name" value="GT4_PimA-like"/>
    <property type="match status" value="1"/>
</dbReference>
<dbReference type="PANTHER" id="PTHR46401:SF2">
    <property type="entry name" value="GLYCOSYLTRANSFERASE WBBK-RELATED"/>
    <property type="match status" value="1"/>
</dbReference>
<comment type="caution">
    <text evidence="3">The sequence shown here is derived from an EMBL/GenBank/DDBJ whole genome shotgun (WGS) entry which is preliminary data.</text>
</comment>
<dbReference type="AlphaFoldDB" id="A0A2T2WLL2"/>